<sequence length="140" mass="16118">MASVRHLLLASEVEKARNTDSPPMNSEDVDMLWNSIGEMQKVNQKLMSDLRTANANHDRAVEEAKSEELDFPLLRISRLTDALNDAMKKLDLLKDENSKQNMIIEELQKQRDTYKKVGNERKTIEEVCFSYGFDLLFPSV</sequence>
<name>A0A183I8Q5_9BILA</name>
<reference evidence="4" key="1">
    <citation type="submission" date="2016-06" db="UniProtKB">
        <authorList>
            <consortium name="WormBaseParasite"/>
        </authorList>
    </citation>
    <scope>IDENTIFICATION</scope>
</reference>
<dbReference type="EMBL" id="UZAJ01044176">
    <property type="protein sequence ID" value="VDP27465.1"/>
    <property type="molecule type" value="Genomic_DNA"/>
</dbReference>
<feature type="coiled-coil region" evidence="1">
    <location>
        <begin position="43"/>
        <end position="110"/>
    </location>
</feature>
<evidence type="ECO:0000313" key="4">
    <source>
        <dbReference type="WBParaSite" id="OFLC_0001613001-mRNA-1"/>
    </source>
</evidence>
<protein>
    <submittedName>
        <fullName evidence="4">HOOK domain-containing protein</fullName>
    </submittedName>
</protein>
<keyword evidence="3" id="KW-1185">Reference proteome</keyword>
<dbReference type="STRING" id="387005.A0A183I8Q5"/>
<dbReference type="AlphaFoldDB" id="A0A183I8Q5"/>
<dbReference type="Proteomes" id="UP000267606">
    <property type="component" value="Unassembled WGS sequence"/>
</dbReference>
<gene>
    <name evidence="2" type="ORF">OFLC_LOCUS16117</name>
</gene>
<reference evidence="2 3" key="2">
    <citation type="submission" date="2018-11" db="EMBL/GenBank/DDBJ databases">
        <authorList>
            <consortium name="Pathogen Informatics"/>
        </authorList>
    </citation>
    <scope>NUCLEOTIDE SEQUENCE [LARGE SCALE GENOMIC DNA]</scope>
</reference>
<keyword evidence="1" id="KW-0175">Coiled coil</keyword>
<proteinExistence type="predicted"/>
<evidence type="ECO:0000313" key="2">
    <source>
        <dbReference type="EMBL" id="VDP27465.1"/>
    </source>
</evidence>
<evidence type="ECO:0000313" key="3">
    <source>
        <dbReference type="Proteomes" id="UP000267606"/>
    </source>
</evidence>
<accession>A0A183I8Q5</accession>
<dbReference type="WBParaSite" id="OFLC_0001613001-mRNA-1">
    <property type="protein sequence ID" value="OFLC_0001613001-mRNA-1"/>
    <property type="gene ID" value="OFLC_0001613001"/>
</dbReference>
<organism evidence="4">
    <name type="scientific">Onchocerca flexuosa</name>
    <dbReference type="NCBI Taxonomy" id="387005"/>
    <lineage>
        <taxon>Eukaryota</taxon>
        <taxon>Metazoa</taxon>
        <taxon>Ecdysozoa</taxon>
        <taxon>Nematoda</taxon>
        <taxon>Chromadorea</taxon>
        <taxon>Rhabditida</taxon>
        <taxon>Spirurina</taxon>
        <taxon>Spiruromorpha</taxon>
        <taxon>Filarioidea</taxon>
        <taxon>Onchocercidae</taxon>
        <taxon>Onchocerca</taxon>
    </lineage>
</organism>
<evidence type="ECO:0000256" key="1">
    <source>
        <dbReference type="SAM" id="Coils"/>
    </source>
</evidence>